<dbReference type="InterPro" id="IPR054076">
    <property type="entry name" value="ZUO1-like_ZHD"/>
</dbReference>
<keyword evidence="1" id="KW-0479">Metal-binding</keyword>
<feature type="region of interest" description="Disordered" evidence="5">
    <location>
        <begin position="616"/>
        <end position="640"/>
    </location>
</feature>
<organism evidence="8 9">
    <name type="scientific">Aplysia californica</name>
    <name type="common">California sea hare</name>
    <dbReference type="NCBI Taxonomy" id="6500"/>
    <lineage>
        <taxon>Eukaryota</taxon>
        <taxon>Metazoa</taxon>
        <taxon>Spiralia</taxon>
        <taxon>Lophotrochozoa</taxon>
        <taxon>Mollusca</taxon>
        <taxon>Gastropoda</taxon>
        <taxon>Heterobranchia</taxon>
        <taxon>Euthyneura</taxon>
        <taxon>Tectipleura</taxon>
        <taxon>Aplysiida</taxon>
        <taxon>Aplysioidea</taxon>
        <taxon>Aplysiidae</taxon>
        <taxon>Aplysia</taxon>
    </lineage>
</organism>
<protein>
    <submittedName>
        <fullName evidence="9">DnaJ homolog subfamily C member 21</fullName>
    </submittedName>
</protein>
<dbReference type="SUPFAM" id="SSF57667">
    <property type="entry name" value="beta-beta-alpha zinc fingers"/>
    <property type="match status" value="1"/>
</dbReference>
<dbReference type="CDD" id="cd06257">
    <property type="entry name" value="DnaJ"/>
    <property type="match status" value="1"/>
</dbReference>
<evidence type="ECO:0000259" key="6">
    <source>
        <dbReference type="PROSITE" id="PS50076"/>
    </source>
</evidence>
<feature type="domain" description="J" evidence="6">
    <location>
        <begin position="7"/>
        <end position="73"/>
    </location>
</feature>
<feature type="region of interest" description="Disordered" evidence="5">
    <location>
        <begin position="286"/>
        <end position="305"/>
    </location>
</feature>
<dbReference type="PRINTS" id="PR00625">
    <property type="entry name" value="JDOMAIN"/>
</dbReference>
<dbReference type="RefSeq" id="XP_005108749.1">
    <property type="nucleotide sequence ID" value="XM_005108692.3"/>
</dbReference>
<proteinExistence type="predicted"/>
<dbReference type="Pfam" id="PF21884">
    <property type="entry name" value="ZUO1-like_ZHD"/>
    <property type="match status" value="1"/>
</dbReference>
<feature type="compositionally biased region" description="Basic and acidic residues" evidence="5">
    <location>
        <begin position="385"/>
        <end position="404"/>
    </location>
</feature>
<evidence type="ECO:0000256" key="4">
    <source>
        <dbReference type="PROSITE-ProRule" id="PRU00042"/>
    </source>
</evidence>
<feature type="compositionally biased region" description="Acidic residues" evidence="5">
    <location>
        <begin position="289"/>
        <end position="305"/>
    </location>
</feature>
<name>A0ABM0K4T4_APLCA</name>
<dbReference type="Pfam" id="PF00226">
    <property type="entry name" value="DnaJ"/>
    <property type="match status" value="1"/>
</dbReference>
<dbReference type="SMART" id="SM00271">
    <property type="entry name" value="DnaJ"/>
    <property type="match status" value="1"/>
</dbReference>
<dbReference type="PANTHER" id="PTHR44029:SF1">
    <property type="entry name" value="DNAJ HOMOLOG SUBFAMILY C MEMBER 21"/>
    <property type="match status" value="1"/>
</dbReference>
<dbReference type="InterPro" id="IPR022755">
    <property type="entry name" value="Znf_C2H2_jaz"/>
</dbReference>
<feature type="compositionally biased region" description="Basic and acidic residues" evidence="5">
    <location>
        <begin position="529"/>
        <end position="587"/>
    </location>
</feature>
<dbReference type="Gene3D" id="1.10.287.110">
    <property type="entry name" value="DnaJ domain"/>
    <property type="match status" value="1"/>
</dbReference>
<dbReference type="Proteomes" id="UP000694888">
    <property type="component" value="Unplaced"/>
</dbReference>
<dbReference type="Gene3D" id="3.30.160.60">
    <property type="entry name" value="Classic Zinc Finger"/>
    <property type="match status" value="1"/>
</dbReference>
<dbReference type="InterPro" id="IPR036236">
    <property type="entry name" value="Znf_C2H2_sf"/>
</dbReference>
<evidence type="ECO:0000256" key="5">
    <source>
        <dbReference type="SAM" id="MobiDB-lite"/>
    </source>
</evidence>
<feature type="domain" description="C2H2-type" evidence="7">
    <location>
        <begin position="589"/>
        <end position="614"/>
    </location>
</feature>
<accession>A0ABM0K4T4</accession>
<evidence type="ECO:0000256" key="2">
    <source>
        <dbReference type="ARBA" id="ARBA00022771"/>
    </source>
</evidence>
<reference evidence="9" key="1">
    <citation type="submission" date="2025-08" db="UniProtKB">
        <authorList>
            <consortium name="RefSeq"/>
        </authorList>
    </citation>
    <scope>IDENTIFICATION</scope>
</reference>
<dbReference type="PROSITE" id="PS00028">
    <property type="entry name" value="ZINC_FINGER_C2H2_1"/>
    <property type="match status" value="2"/>
</dbReference>
<dbReference type="SMART" id="SM00355">
    <property type="entry name" value="ZnF_C2H2"/>
    <property type="match status" value="2"/>
</dbReference>
<dbReference type="InterPro" id="IPR001623">
    <property type="entry name" value="DnaJ_domain"/>
</dbReference>
<evidence type="ECO:0000313" key="8">
    <source>
        <dbReference type="Proteomes" id="UP000694888"/>
    </source>
</evidence>
<feature type="compositionally biased region" description="Acidic residues" evidence="5">
    <location>
        <begin position="352"/>
        <end position="384"/>
    </location>
</feature>
<dbReference type="PROSITE" id="PS50076">
    <property type="entry name" value="DNAJ_2"/>
    <property type="match status" value="1"/>
</dbReference>
<feature type="compositionally biased region" description="Basic and acidic residues" evidence="5">
    <location>
        <begin position="449"/>
        <end position="465"/>
    </location>
</feature>
<evidence type="ECO:0000259" key="7">
    <source>
        <dbReference type="PROSITE" id="PS50157"/>
    </source>
</evidence>
<feature type="region of interest" description="Disordered" evidence="5">
    <location>
        <begin position="347"/>
        <end position="587"/>
    </location>
</feature>
<feature type="compositionally biased region" description="Acidic residues" evidence="5">
    <location>
        <begin position="514"/>
        <end position="528"/>
    </location>
</feature>
<dbReference type="PROSITE" id="PS00636">
    <property type="entry name" value="DNAJ_1"/>
    <property type="match status" value="1"/>
</dbReference>
<dbReference type="GeneID" id="101856053"/>
<gene>
    <name evidence="9" type="primary">LOC101856053</name>
</gene>
<feature type="compositionally biased region" description="Basic residues" evidence="5">
    <location>
        <begin position="466"/>
        <end position="478"/>
    </location>
</feature>
<sequence>MATKIRCHYEVLGVERDASADDLKKSYRKLALKFHPDKNPANVEEATAQFRTVQQAYEVLTDPQERAWYDKHREAILRGGLGGGDKYDDDSVDLFQYFNSTCYSGFGDDDEGFYAVYRQVFETLAEEDYVFMPDRKKDEEFPKFGDSSSDYDEVVGPFYAFWTSFCSNKSYVWVEKYDTREAPDRRCRRAMEGENKKLRDAAKKERNEEIRNLAAYVKKRDKRVQAYKKFIEERNAEIERKTKAKREEQLRDRQKRMENYQEASWSAMSELEKDLEQLEAHLDRHFGDGEEDVPGAPEDAELETEDVEEELYLDELYCVACNKAFKSDKAFSNHEKSKKHKEMVAILAEEVRMEEEAENGASDEEVEEEERKEEDVEELEEDQQGEQKSDSAETEKKGNGRSTEESNVGSLDPVLSDEEEEDDQRQRFSQKQKKKRRQKKLLEAEEDILTEKIAEVRLSEEELPSKKNKSKKARRRANKGTAKEEMGNQAREEDGPDSRCTKPALEQDRVLETAEGDGDEANVTEEKEECSAPKEDVKKEECAGEELTEAKDGEKEEELTEAKDGEKEEEQVSKENGEVNRRKNRKDTVKCNVCQKGFPSRNKLFEHIKQTGHAVRLEAPAAAPAVEEEKGKKGRKKNGR</sequence>
<dbReference type="InterPro" id="IPR018253">
    <property type="entry name" value="DnaJ_domain_CS"/>
</dbReference>
<feature type="compositionally biased region" description="Basic and acidic residues" evidence="5">
    <location>
        <begin position="481"/>
        <end position="512"/>
    </location>
</feature>
<dbReference type="SUPFAM" id="SSF46565">
    <property type="entry name" value="Chaperone J-domain"/>
    <property type="match status" value="1"/>
</dbReference>
<evidence type="ECO:0000313" key="9">
    <source>
        <dbReference type="RefSeq" id="XP_005108749.1"/>
    </source>
</evidence>
<dbReference type="PROSITE" id="PS50157">
    <property type="entry name" value="ZINC_FINGER_C2H2_2"/>
    <property type="match status" value="1"/>
</dbReference>
<dbReference type="Pfam" id="PF12171">
    <property type="entry name" value="zf-C2H2_jaz"/>
    <property type="match status" value="1"/>
</dbReference>
<keyword evidence="8" id="KW-1185">Reference proteome</keyword>
<keyword evidence="2 4" id="KW-0863">Zinc-finger</keyword>
<dbReference type="SMART" id="SM00451">
    <property type="entry name" value="ZnF_U1"/>
    <property type="match status" value="1"/>
</dbReference>
<dbReference type="PANTHER" id="PTHR44029">
    <property type="entry name" value="DNAJ HOMOLOG SUBFAMILY C MEMBER 21"/>
    <property type="match status" value="1"/>
</dbReference>
<dbReference type="InterPro" id="IPR003604">
    <property type="entry name" value="Matrin/U1-like-C_Znf_C2H2"/>
</dbReference>
<dbReference type="InterPro" id="IPR051964">
    <property type="entry name" value="Chaperone_stress_response"/>
</dbReference>
<evidence type="ECO:0000256" key="3">
    <source>
        <dbReference type="ARBA" id="ARBA00022833"/>
    </source>
</evidence>
<dbReference type="InterPro" id="IPR036869">
    <property type="entry name" value="J_dom_sf"/>
</dbReference>
<evidence type="ECO:0000256" key="1">
    <source>
        <dbReference type="ARBA" id="ARBA00022723"/>
    </source>
</evidence>
<feature type="compositionally biased region" description="Basic residues" evidence="5">
    <location>
        <begin position="428"/>
        <end position="439"/>
    </location>
</feature>
<dbReference type="InterPro" id="IPR013087">
    <property type="entry name" value="Znf_C2H2_type"/>
</dbReference>
<keyword evidence="3" id="KW-0862">Zinc</keyword>